<proteinExistence type="inferred from homology"/>
<dbReference type="InterPro" id="IPR003265">
    <property type="entry name" value="HhH-GPD_domain"/>
</dbReference>
<dbReference type="GO" id="GO:0032131">
    <property type="term" value="F:alkylated DNA binding"/>
    <property type="evidence" value="ECO:0007669"/>
    <property type="project" value="TreeGrafter"/>
</dbReference>
<dbReference type="InterPro" id="IPR051912">
    <property type="entry name" value="Alkylbase_DNA_Glycosylase/TA"/>
</dbReference>
<dbReference type="EC" id="3.2.2.21" evidence="3"/>
<dbReference type="GO" id="GO:0006285">
    <property type="term" value="P:base-excision repair, AP site formation"/>
    <property type="evidence" value="ECO:0007669"/>
    <property type="project" value="TreeGrafter"/>
</dbReference>
<reference evidence="7" key="2">
    <citation type="submission" date="2021-04" db="EMBL/GenBank/DDBJ databases">
        <authorList>
            <person name="Gilroy R."/>
        </authorList>
    </citation>
    <scope>NUCLEOTIDE SEQUENCE</scope>
    <source>
        <strain evidence="7">CHK186-16707</strain>
    </source>
</reference>
<evidence type="ECO:0000256" key="3">
    <source>
        <dbReference type="ARBA" id="ARBA00012000"/>
    </source>
</evidence>
<evidence type="ECO:0000313" key="7">
    <source>
        <dbReference type="EMBL" id="HJA08463.1"/>
    </source>
</evidence>
<dbReference type="FunFam" id="1.10.340.30:FF:000004">
    <property type="entry name" value="DNA-3-methyladenine glycosylase II"/>
    <property type="match status" value="1"/>
</dbReference>
<dbReference type="CDD" id="cd00056">
    <property type="entry name" value="ENDO3c"/>
    <property type="match status" value="1"/>
</dbReference>
<dbReference type="Proteomes" id="UP000824225">
    <property type="component" value="Unassembled WGS sequence"/>
</dbReference>
<dbReference type="InterPro" id="IPR011257">
    <property type="entry name" value="DNA_glycosylase"/>
</dbReference>
<name>A0A9D2KME6_9BACT</name>
<organism evidence="7 8">
    <name type="scientific">Candidatus Mailhella merdigallinarum</name>
    <dbReference type="NCBI Taxonomy" id="2838658"/>
    <lineage>
        <taxon>Bacteria</taxon>
        <taxon>Pseudomonadati</taxon>
        <taxon>Thermodesulfobacteriota</taxon>
        <taxon>Desulfovibrionia</taxon>
        <taxon>Desulfovibrionales</taxon>
        <taxon>Desulfovibrionaceae</taxon>
        <taxon>Mailhella</taxon>
    </lineage>
</organism>
<dbReference type="Gene3D" id="1.10.1670.40">
    <property type="match status" value="1"/>
</dbReference>
<protein>
    <recommendedName>
        <fullName evidence="3">DNA-3-methyladenine glycosylase II</fullName>
        <ecNumber evidence="3">3.2.2.21</ecNumber>
    </recommendedName>
</protein>
<reference evidence="7" key="1">
    <citation type="journal article" date="2021" name="PeerJ">
        <title>Extensive microbial diversity within the chicken gut microbiome revealed by metagenomics and culture.</title>
        <authorList>
            <person name="Gilroy R."/>
            <person name="Ravi A."/>
            <person name="Getino M."/>
            <person name="Pursley I."/>
            <person name="Horton D.L."/>
            <person name="Alikhan N.F."/>
            <person name="Baker D."/>
            <person name="Gharbi K."/>
            <person name="Hall N."/>
            <person name="Watson M."/>
            <person name="Adriaenssens E.M."/>
            <person name="Foster-Nyarko E."/>
            <person name="Jarju S."/>
            <person name="Secka A."/>
            <person name="Antonio M."/>
            <person name="Oren A."/>
            <person name="Chaudhuri R.R."/>
            <person name="La Ragione R."/>
            <person name="Hildebrand F."/>
            <person name="Pallen M.J."/>
        </authorList>
    </citation>
    <scope>NUCLEOTIDE SEQUENCE</scope>
    <source>
        <strain evidence="7">CHK186-16707</strain>
    </source>
</reference>
<dbReference type="EMBL" id="DXAN01000014">
    <property type="protein sequence ID" value="HJA08463.1"/>
    <property type="molecule type" value="Genomic_DNA"/>
</dbReference>
<dbReference type="GO" id="GO:0043916">
    <property type="term" value="F:DNA-7-methylguanine glycosylase activity"/>
    <property type="evidence" value="ECO:0007669"/>
    <property type="project" value="TreeGrafter"/>
</dbReference>
<evidence type="ECO:0000256" key="1">
    <source>
        <dbReference type="ARBA" id="ARBA00000086"/>
    </source>
</evidence>
<dbReference type="SUPFAM" id="SSF48150">
    <property type="entry name" value="DNA-glycosylase"/>
    <property type="match status" value="1"/>
</dbReference>
<keyword evidence="4" id="KW-0227">DNA damage</keyword>
<evidence type="ECO:0000259" key="6">
    <source>
        <dbReference type="SMART" id="SM00478"/>
    </source>
</evidence>
<dbReference type="SMART" id="SM00478">
    <property type="entry name" value="ENDO3c"/>
    <property type="match status" value="1"/>
</dbReference>
<evidence type="ECO:0000256" key="4">
    <source>
        <dbReference type="ARBA" id="ARBA00022763"/>
    </source>
</evidence>
<dbReference type="AlphaFoldDB" id="A0A9D2KME6"/>
<evidence type="ECO:0000313" key="8">
    <source>
        <dbReference type="Proteomes" id="UP000824225"/>
    </source>
</evidence>
<accession>A0A9D2KME6</accession>
<feature type="domain" description="HhH-GPD" evidence="6">
    <location>
        <begin position="48"/>
        <end position="199"/>
    </location>
</feature>
<comment type="catalytic activity">
    <reaction evidence="1">
        <text>Hydrolysis of alkylated DNA, releasing 3-methyladenine, 3-methylguanine, 7-methylguanine and 7-methyladenine.</text>
        <dbReference type="EC" id="3.2.2.21"/>
    </reaction>
</comment>
<dbReference type="GO" id="GO:0032993">
    <property type="term" value="C:protein-DNA complex"/>
    <property type="evidence" value="ECO:0007669"/>
    <property type="project" value="TreeGrafter"/>
</dbReference>
<dbReference type="GO" id="GO:0006307">
    <property type="term" value="P:DNA alkylation repair"/>
    <property type="evidence" value="ECO:0007669"/>
    <property type="project" value="TreeGrafter"/>
</dbReference>
<keyword evidence="5" id="KW-0234">DNA repair</keyword>
<dbReference type="PANTHER" id="PTHR43003:SF5">
    <property type="entry name" value="DNA-3-METHYLADENINE GLYCOSYLASE"/>
    <property type="match status" value="1"/>
</dbReference>
<comment type="caution">
    <text evidence="7">The sequence shown here is derived from an EMBL/GenBank/DDBJ whole genome shotgun (WGS) entry which is preliminary data.</text>
</comment>
<dbReference type="PANTHER" id="PTHR43003">
    <property type="entry name" value="DNA-3-METHYLADENINE GLYCOSYLASE"/>
    <property type="match status" value="1"/>
</dbReference>
<dbReference type="Gene3D" id="1.10.340.30">
    <property type="entry name" value="Hypothetical protein, domain 2"/>
    <property type="match status" value="1"/>
</dbReference>
<dbReference type="GO" id="GO:0008725">
    <property type="term" value="F:DNA-3-methyladenine glycosylase activity"/>
    <property type="evidence" value="ECO:0007669"/>
    <property type="project" value="TreeGrafter"/>
</dbReference>
<evidence type="ECO:0000256" key="5">
    <source>
        <dbReference type="ARBA" id="ARBA00023204"/>
    </source>
</evidence>
<gene>
    <name evidence="7" type="ORF">H9962_04640</name>
</gene>
<comment type="similarity">
    <text evidence="2">Belongs to the alkylbase DNA glycosidase AlkA family.</text>
</comment>
<dbReference type="GO" id="GO:0005737">
    <property type="term" value="C:cytoplasm"/>
    <property type="evidence" value="ECO:0007669"/>
    <property type="project" value="TreeGrafter"/>
</dbReference>
<evidence type="ECO:0000256" key="2">
    <source>
        <dbReference type="ARBA" id="ARBA00010817"/>
    </source>
</evidence>
<dbReference type="Pfam" id="PF00730">
    <property type="entry name" value="HhH-GPD"/>
    <property type="match status" value="1"/>
</dbReference>
<sequence length="200" mass="22022">MPFFPYGQEEMDHLSRRCPRMGELIARLGPLQRPIRPDPFQALVTSVLSQQISSKGAATVCARFHALAGDVTPERVAALSVESLQSCGTSMRKAEYIKGIAEAALNGDIDFAALADLPDDEVVRRLSALRGVGVWTAEMLLIFSLCRPDVVSWLDLGIRKGMMSLYGKKTLSPRQFALYRKRYAPFGSVASLYLWALAGQ</sequence>